<dbReference type="RefSeq" id="WP_323195562.1">
    <property type="nucleotide sequence ID" value="NZ_JAYGHG010000008.1"/>
</dbReference>
<protein>
    <recommendedName>
        <fullName evidence="1">Sugar fermentation stimulation protein homolog</fullName>
    </recommendedName>
</protein>
<dbReference type="Gene3D" id="3.40.1350.60">
    <property type="match status" value="1"/>
</dbReference>
<dbReference type="Gene3D" id="2.40.50.580">
    <property type="match status" value="1"/>
</dbReference>
<comment type="caution">
    <text evidence="4">The sequence shown here is derived from an EMBL/GenBank/DDBJ whole genome shotgun (WGS) entry which is preliminary data.</text>
</comment>
<reference evidence="4 5" key="1">
    <citation type="submission" date="2023-12" db="EMBL/GenBank/DDBJ databases">
        <title>Baltic Sea Cyanobacteria.</title>
        <authorList>
            <person name="Delbaje E."/>
            <person name="Fewer D.P."/>
            <person name="Shishido T.K."/>
        </authorList>
    </citation>
    <scope>NUCLEOTIDE SEQUENCE [LARGE SCALE GENOMIC DNA]</scope>
    <source>
        <strain evidence="4 5">UHCC-0300</strain>
    </source>
</reference>
<dbReference type="InterPro" id="IPR041465">
    <property type="entry name" value="SfsA_N"/>
</dbReference>
<proteinExistence type="inferred from homology"/>
<dbReference type="Pfam" id="PF17746">
    <property type="entry name" value="SfsA_N"/>
    <property type="match status" value="1"/>
</dbReference>
<dbReference type="PANTHER" id="PTHR30545:SF2">
    <property type="entry name" value="SUGAR FERMENTATION STIMULATION PROTEIN A"/>
    <property type="match status" value="1"/>
</dbReference>
<dbReference type="CDD" id="cd22359">
    <property type="entry name" value="SfsA-like_bacterial"/>
    <property type="match status" value="1"/>
</dbReference>
<organism evidence="4 5">
    <name type="scientific">Nodularia harveyana UHCC-0300</name>
    <dbReference type="NCBI Taxonomy" id="2974287"/>
    <lineage>
        <taxon>Bacteria</taxon>
        <taxon>Bacillati</taxon>
        <taxon>Cyanobacteriota</taxon>
        <taxon>Cyanophyceae</taxon>
        <taxon>Nostocales</taxon>
        <taxon>Nodulariaceae</taxon>
        <taxon>Nodularia</taxon>
    </lineage>
</organism>
<evidence type="ECO:0000313" key="4">
    <source>
        <dbReference type="EMBL" id="MEA5581230.1"/>
    </source>
</evidence>
<evidence type="ECO:0000256" key="1">
    <source>
        <dbReference type="HAMAP-Rule" id="MF_00095"/>
    </source>
</evidence>
<accession>A0ABU5UCG7</accession>
<gene>
    <name evidence="1 4" type="primary">sfsA</name>
    <name evidence="4" type="ORF">VB620_07745</name>
</gene>
<comment type="similarity">
    <text evidence="1">Belongs to the SfsA family.</text>
</comment>
<keyword evidence="5" id="KW-1185">Reference proteome</keyword>
<dbReference type="InterPro" id="IPR040452">
    <property type="entry name" value="SfsA_C"/>
</dbReference>
<dbReference type="Proteomes" id="UP001302120">
    <property type="component" value="Unassembled WGS sequence"/>
</dbReference>
<evidence type="ECO:0000259" key="2">
    <source>
        <dbReference type="Pfam" id="PF03749"/>
    </source>
</evidence>
<dbReference type="NCBIfam" id="TIGR00230">
    <property type="entry name" value="sfsA"/>
    <property type="match status" value="1"/>
</dbReference>
<sequence length="241" mass="27162">MTDWLYRYPTLYSGKLLKRYKRFFADVQLDSGEIVTAHCPNTGPMTGVSTIGSAVQISASDNPKRKLAYTLELIQVDDHQPTWVGVNTMLPNRIVKLALTKHLFPELGEYSQIKSEVVYGEDKKSRVDFYLTGEDNQSPIYLEVKNTTWAQGTLALFPDTETTRGQKHLRELTALLPQTRAVMLYFINRGDCTEFAPGDLTDPVYGQLLRNAIAQGLEILPCRFNISPEGIQYLGLAQLKL</sequence>
<evidence type="ECO:0000313" key="5">
    <source>
        <dbReference type="Proteomes" id="UP001302120"/>
    </source>
</evidence>
<dbReference type="HAMAP" id="MF_00095">
    <property type="entry name" value="SfsA"/>
    <property type="match status" value="1"/>
</dbReference>
<dbReference type="InterPro" id="IPR005224">
    <property type="entry name" value="SfsA"/>
</dbReference>
<name>A0ABU5UCG7_9CYAN</name>
<feature type="domain" description="SfsA N-terminal OB" evidence="3">
    <location>
        <begin position="17"/>
        <end position="86"/>
    </location>
</feature>
<dbReference type="Pfam" id="PF03749">
    <property type="entry name" value="SfsA"/>
    <property type="match status" value="1"/>
</dbReference>
<dbReference type="PANTHER" id="PTHR30545">
    <property type="entry name" value="SUGAR FERMENTATION STIMULATION PROTEIN A"/>
    <property type="match status" value="1"/>
</dbReference>
<dbReference type="EMBL" id="JAYGHG010000008">
    <property type="protein sequence ID" value="MEA5581230.1"/>
    <property type="molecule type" value="Genomic_DNA"/>
</dbReference>
<evidence type="ECO:0000259" key="3">
    <source>
        <dbReference type="Pfam" id="PF17746"/>
    </source>
</evidence>
<feature type="domain" description="Sugar fermentation stimulation protein C-terminal" evidence="2">
    <location>
        <begin position="90"/>
        <end position="229"/>
    </location>
</feature>